<dbReference type="AlphaFoldDB" id="A0A0C9TDC8"/>
<feature type="compositionally biased region" description="Pro residues" evidence="1">
    <location>
        <begin position="104"/>
        <end position="126"/>
    </location>
</feature>
<evidence type="ECO:0000256" key="1">
    <source>
        <dbReference type="SAM" id="MobiDB-lite"/>
    </source>
</evidence>
<reference evidence="2 3" key="1">
    <citation type="submission" date="2014-06" db="EMBL/GenBank/DDBJ databases">
        <authorList>
            <consortium name="DOE Joint Genome Institute"/>
            <person name="Kuo A."/>
            <person name="Kohler A."/>
            <person name="Nagy L.G."/>
            <person name="Floudas D."/>
            <person name="Copeland A."/>
            <person name="Barry K.W."/>
            <person name="Cichocki N."/>
            <person name="Veneault-Fourrey C."/>
            <person name="LaButti K."/>
            <person name="Lindquist E.A."/>
            <person name="Lipzen A."/>
            <person name="Lundell T."/>
            <person name="Morin E."/>
            <person name="Murat C."/>
            <person name="Sun H."/>
            <person name="Tunlid A."/>
            <person name="Henrissat B."/>
            <person name="Grigoriev I.V."/>
            <person name="Hibbett D.S."/>
            <person name="Martin F."/>
            <person name="Nordberg H.P."/>
            <person name="Cantor M.N."/>
            <person name="Hua S.X."/>
        </authorList>
    </citation>
    <scope>NUCLEOTIDE SEQUENCE [LARGE SCALE GENOMIC DNA]</scope>
    <source>
        <strain evidence="2 3">ATCC 200175</strain>
    </source>
</reference>
<gene>
    <name evidence="2" type="ORF">PAXINDRAFT_13543</name>
</gene>
<accession>A0A0C9TDC8</accession>
<feature type="compositionally biased region" description="Acidic residues" evidence="1">
    <location>
        <begin position="86"/>
        <end position="100"/>
    </location>
</feature>
<sequence length="177" mass="18585">MLLEGEKTGQQSSGHADEAATHLEVPTDESTTMPPDEKSSGEGRGTAMSHREVAGARDGVEGSNNKCRKGVVGGDDEAEGRRQIDRDDEEGQENREEDEHDSPAPAPPPSPPPLSNHTAPPAPSPNHPEQQDNNSPTESSKTATQRCADAVHDPGGETDSPDSKPPSVGLEGRDIDG</sequence>
<protein>
    <submittedName>
        <fullName evidence="2">Uncharacterized protein</fullName>
    </submittedName>
</protein>
<evidence type="ECO:0000313" key="2">
    <source>
        <dbReference type="EMBL" id="KIJ13580.1"/>
    </source>
</evidence>
<feature type="region of interest" description="Disordered" evidence="1">
    <location>
        <begin position="1"/>
        <end position="177"/>
    </location>
</feature>
<evidence type="ECO:0000313" key="3">
    <source>
        <dbReference type="Proteomes" id="UP000053647"/>
    </source>
</evidence>
<feature type="compositionally biased region" description="Polar residues" evidence="1">
    <location>
        <begin position="127"/>
        <end position="145"/>
    </location>
</feature>
<keyword evidence="3" id="KW-1185">Reference proteome</keyword>
<name>A0A0C9TDC8_PAXIN</name>
<dbReference type="Proteomes" id="UP000053647">
    <property type="component" value="Unassembled WGS sequence"/>
</dbReference>
<organism evidence="2 3">
    <name type="scientific">Paxillus involutus ATCC 200175</name>
    <dbReference type="NCBI Taxonomy" id="664439"/>
    <lineage>
        <taxon>Eukaryota</taxon>
        <taxon>Fungi</taxon>
        <taxon>Dikarya</taxon>
        <taxon>Basidiomycota</taxon>
        <taxon>Agaricomycotina</taxon>
        <taxon>Agaricomycetes</taxon>
        <taxon>Agaricomycetidae</taxon>
        <taxon>Boletales</taxon>
        <taxon>Paxilineae</taxon>
        <taxon>Paxillaceae</taxon>
        <taxon>Paxillus</taxon>
    </lineage>
</organism>
<proteinExistence type="predicted"/>
<dbReference type="EMBL" id="KN819350">
    <property type="protein sequence ID" value="KIJ13580.1"/>
    <property type="molecule type" value="Genomic_DNA"/>
</dbReference>
<feature type="compositionally biased region" description="Basic and acidic residues" evidence="1">
    <location>
        <begin position="49"/>
        <end position="60"/>
    </location>
</feature>
<reference evidence="3" key="2">
    <citation type="submission" date="2015-01" db="EMBL/GenBank/DDBJ databases">
        <title>Evolutionary Origins and Diversification of the Mycorrhizal Mutualists.</title>
        <authorList>
            <consortium name="DOE Joint Genome Institute"/>
            <consortium name="Mycorrhizal Genomics Consortium"/>
            <person name="Kohler A."/>
            <person name="Kuo A."/>
            <person name="Nagy L.G."/>
            <person name="Floudas D."/>
            <person name="Copeland A."/>
            <person name="Barry K.W."/>
            <person name="Cichocki N."/>
            <person name="Veneault-Fourrey C."/>
            <person name="LaButti K."/>
            <person name="Lindquist E.A."/>
            <person name="Lipzen A."/>
            <person name="Lundell T."/>
            <person name="Morin E."/>
            <person name="Murat C."/>
            <person name="Riley R."/>
            <person name="Ohm R."/>
            <person name="Sun H."/>
            <person name="Tunlid A."/>
            <person name="Henrissat B."/>
            <person name="Grigoriev I.V."/>
            <person name="Hibbett D.S."/>
            <person name="Martin F."/>
        </authorList>
    </citation>
    <scope>NUCLEOTIDE SEQUENCE [LARGE SCALE GENOMIC DNA]</scope>
    <source>
        <strain evidence="3">ATCC 200175</strain>
    </source>
</reference>
<dbReference type="HOGENOM" id="CLU_007654_1_0_1"/>